<protein>
    <submittedName>
        <fullName evidence="1">Uncharacterized protein</fullName>
    </submittedName>
</protein>
<dbReference type="EMBL" id="CP033169">
    <property type="protein sequence ID" value="AYO29952.1"/>
    <property type="molecule type" value="Genomic_DNA"/>
</dbReference>
<dbReference type="KEGG" id="bacg:D2962_04450"/>
<evidence type="ECO:0000313" key="2">
    <source>
        <dbReference type="Proteomes" id="UP000280960"/>
    </source>
</evidence>
<dbReference type="RefSeq" id="WP_122014251.1">
    <property type="nucleotide sequence ID" value="NZ_CP033169.1"/>
</dbReference>
<dbReference type="Proteomes" id="UP000280960">
    <property type="component" value="Chromosome"/>
</dbReference>
<keyword evidence="2" id="KW-1185">Reference proteome</keyword>
<proteinExistence type="predicted"/>
<reference evidence="1 2" key="1">
    <citation type="submission" date="2018-10" db="EMBL/GenBank/DDBJ databases">
        <authorList>
            <person name="Zhang X."/>
        </authorList>
    </citation>
    <scope>NUCLEOTIDE SEQUENCE [LARGE SCALE GENOMIC DNA]</scope>
    <source>
        <strain evidence="1 2">SK-G1</strain>
    </source>
</reference>
<organism evidence="1 2">
    <name type="scientific">Biomaibacter acetigenes</name>
    <dbReference type="NCBI Taxonomy" id="2316383"/>
    <lineage>
        <taxon>Bacteria</taxon>
        <taxon>Bacillati</taxon>
        <taxon>Bacillota</taxon>
        <taxon>Clostridia</taxon>
        <taxon>Thermosediminibacterales</taxon>
        <taxon>Tepidanaerobacteraceae</taxon>
        <taxon>Biomaibacter</taxon>
    </lineage>
</organism>
<dbReference type="AlphaFoldDB" id="A0A3G2R3I2"/>
<evidence type="ECO:0000313" key="1">
    <source>
        <dbReference type="EMBL" id="AYO29952.1"/>
    </source>
</evidence>
<sequence>MFRSFEACREFARAGKPVGEAVELINELSAEFKIFVLTSDTYGTAGQLKTQLRAEIHIIQDAEEKKGIRRQSQVRYCGRNIREALELFKYPERLKATLRR</sequence>
<accession>A0A3G2R3I2</accession>
<name>A0A3G2R3I2_9FIRM</name>
<gene>
    <name evidence="1" type="ORF">D2962_04450</name>
</gene>